<evidence type="ECO:0000313" key="3">
    <source>
        <dbReference type="Proteomes" id="UP000179018"/>
    </source>
</evidence>
<name>A0A1F8B7Y6_9BACT</name>
<accession>A0A1F8B7Y6</accession>
<sequence>MTDVTLYANKQPAEGTLIELGDRRYRVAQSYSTKDEETYRDSSIFVEPLTPEDFKQEIASGKKPLSAQDILTESTLDNLPDLRPTPQQTLTE</sequence>
<gene>
    <name evidence="2" type="ORF">A3A75_03705</name>
</gene>
<evidence type="ECO:0000256" key="1">
    <source>
        <dbReference type="SAM" id="MobiDB-lite"/>
    </source>
</evidence>
<proteinExistence type="predicted"/>
<feature type="region of interest" description="Disordered" evidence="1">
    <location>
        <begin position="58"/>
        <end position="92"/>
    </location>
</feature>
<dbReference type="EMBL" id="MGHC01000015">
    <property type="protein sequence ID" value="OGM59819.1"/>
    <property type="molecule type" value="Genomic_DNA"/>
</dbReference>
<evidence type="ECO:0000313" key="2">
    <source>
        <dbReference type="EMBL" id="OGM59819.1"/>
    </source>
</evidence>
<protein>
    <submittedName>
        <fullName evidence="2">Uncharacterized protein</fullName>
    </submittedName>
</protein>
<reference evidence="2 3" key="1">
    <citation type="journal article" date="2016" name="Nat. Commun.">
        <title>Thousands of microbial genomes shed light on interconnected biogeochemical processes in an aquifer system.</title>
        <authorList>
            <person name="Anantharaman K."/>
            <person name="Brown C.T."/>
            <person name="Hug L.A."/>
            <person name="Sharon I."/>
            <person name="Castelle C.J."/>
            <person name="Probst A.J."/>
            <person name="Thomas B.C."/>
            <person name="Singh A."/>
            <person name="Wilkins M.J."/>
            <person name="Karaoz U."/>
            <person name="Brodie E.L."/>
            <person name="Williams K.H."/>
            <person name="Hubbard S.S."/>
            <person name="Banfield J.F."/>
        </authorList>
    </citation>
    <scope>NUCLEOTIDE SEQUENCE [LARGE SCALE GENOMIC DNA]</scope>
</reference>
<dbReference type="STRING" id="1802516.A3A75_03705"/>
<organism evidence="2 3">
    <name type="scientific">Candidatus Woesebacteria bacterium RIFCSPLOWO2_01_FULL_39_10</name>
    <dbReference type="NCBI Taxonomy" id="1802516"/>
    <lineage>
        <taxon>Bacteria</taxon>
        <taxon>Candidatus Woeseibacteriota</taxon>
    </lineage>
</organism>
<dbReference type="AlphaFoldDB" id="A0A1F8B7Y6"/>
<comment type="caution">
    <text evidence="2">The sequence shown here is derived from an EMBL/GenBank/DDBJ whole genome shotgun (WGS) entry which is preliminary data.</text>
</comment>
<dbReference type="Proteomes" id="UP000179018">
    <property type="component" value="Unassembled WGS sequence"/>
</dbReference>